<evidence type="ECO:0000313" key="2">
    <source>
        <dbReference type="Proteomes" id="UP001054837"/>
    </source>
</evidence>
<sequence length="106" mass="12003">MTKPSISKKDPPYQTSPSRISSTASLWAAISGGWTWFEEVKDSTPKKRMANALCTWLLFVVRQRRIICSRDTFLETFIAWKNAKLGKIPSWGILGRRGGGLCVRQE</sequence>
<proteinExistence type="predicted"/>
<gene>
    <name evidence="1" type="ORF">CDAR_489691</name>
</gene>
<accession>A0AAV4VJ12</accession>
<organism evidence="1 2">
    <name type="scientific">Caerostris darwini</name>
    <dbReference type="NCBI Taxonomy" id="1538125"/>
    <lineage>
        <taxon>Eukaryota</taxon>
        <taxon>Metazoa</taxon>
        <taxon>Ecdysozoa</taxon>
        <taxon>Arthropoda</taxon>
        <taxon>Chelicerata</taxon>
        <taxon>Arachnida</taxon>
        <taxon>Araneae</taxon>
        <taxon>Araneomorphae</taxon>
        <taxon>Entelegynae</taxon>
        <taxon>Araneoidea</taxon>
        <taxon>Araneidae</taxon>
        <taxon>Caerostris</taxon>
    </lineage>
</organism>
<keyword evidence="2" id="KW-1185">Reference proteome</keyword>
<name>A0AAV4VJ12_9ARAC</name>
<dbReference type="EMBL" id="BPLQ01013135">
    <property type="protein sequence ID" value="GIY70136.1"/>
    <property type="molecule type" value="Genomic_DNA"/>
</dbReference>
<reference evidence="1 2" key="1">
    <citation type="submission" date="2021-06" db="EMBL/GenBank/DDBJ databases">
        <title>Caerostris darwini draft genome.</title>
        <authorList>
            <person name="Kono N."/>
            <person name="Arakawa K."/>
        </authorList>
    </citation>
    <scope>NUCLEOTIDE SEQUENCE [LARGE SCALE GENOMIC DNA]</scope>
</reference>
<dbReference type="AlphaFoldDB" id="A0AAV4VJ12"/>
<dbReference type="Proteomes" id="UP001054837">
    <property type="component" value="Unassembled WGS sequence"/>
</dbReference>
<evidence type="ECO:0000313" key="1">
    <source>
        <dbReference type="EMBL" id="GIY70136.1"/>
    </source>
</evidence>
<comment type="caution">
    <text evidence="1">The sequence shown here is derived from an EMBL/GenBank/DDBJ whole genome shotgun (WGS) entry which is preliminary data.</text>
</comment>
<protein>
    <submittedName>
        <fullName evidence="1">Uncharacterized protein</fullName>
    </submittedName>
</protein>